<feature type="transmembrane region" description="Helical" evidence="6">
    <location>
        <begin position="173"/>
        <end position="196"/>
    </location>
</feature>
<reference evidence="8 9" key="1">
    <citation type="journal article" date="2016" name="Nat. Commun.">
        <title>Thousands of microbial genomes shed light on interconnected biogeochemical processes in an aquifer system.</title>
        <authorList>
            <person name="Anantharaman K."/>
            <person name="Brown C.T."/>
            <person name="Hug L.A."/>
            <person name="Sharon I."/>
            <person name="Castelle C.J."/>
            <person name="Probst A.J."/>
            <person name="Thomas B.C."/>
            <person name="Singh A."/>
            <person name="Wilkins M.J."/>
            <person name="Karaoz U."/>
            <person name="Brodie E.L."/>
            <person name="Williams K.H."/>
            <person name="Hubbard S.S."/>
            <person name="Banfield J.F."/>
        </authorList>
    </citation>
    <scope>NUCLEOTIDE SEQUENCE [LARGE SCALE GENOMIC DNA]</scope>
</reference>
<organism evidence="8 9">
    <name type="scientific">Candidatus Woesebacteria bacterium RBG_13_36_22</name>
    <dbReference type="NCBI Taxonomy" id="1802478"/>
    <lineage>
        <taxon>Bacteria</taxon>
        <taxon>Candidatus Woeseibacteriota</taxon>
    </lineage>
</organism>
<dbReference type="Gene3D" id="1.20.1250.20">
    <property type="entry name" value="MFS general substrate transporter like domains"/>
    <property type="match status" value="2"/>
</dbReference>
<comment type="caution">
    <text evidence="8">The sequence shown here is derived from an EMBL/GenBank/DDBJ whole genome shotgun (WGS) entry which is preliminary data.</text>
</comment>
<evidence type="ECO:0000256" key="3">
    <source>
        <dbReference type="ARBA" id="ARBA00022692"/>
    </source>
</evidence>
<keyword evidence="4 6" id="KW-1133">Transmembrane helix</keyword>
<dbReference type="EMBL" id="MGFQ01000037">
    <property type="protein sequence ID" value="OGM08750.1"/>
    <property type="molecule type" value="Genomic_DNA"/>
</dbReference>
<dbReference type="GO" id="GO:0016020">
    <property type="term" value="C:membrane"/>
    <property type="evidence" value="ECO:0007669"/>
    <property type="project" value="UniProtKB-SubCell"/>
</dbReference>
<evidence type="ECO:0000256" key="5">
    <source>
        <dbReference type="ARBA" id="ARBA00023136"/>
    </source>
</evidence>
<feature type="transmembrane region" description="Helical" evidence="6">
    <location>
        <begin position="294"/>
        <end position="311"/>
    </location>
</feature>
<dbReference type="Proteomes" id="UP000176939">
    <property type="component" value="Unassembled WGS sequence"/>
</dbReference>
<evidence type="ECO:0000313" key="8">
    <source>
        <dbReference type="EMBL" id="OGM08750.1"/>
    </source>
</evidence>
<feature type="transmembrane region" description="Helical" evidence="6">
    <location>
        <begin position="381"/>
        <end position="399"/>
    </location>
</feature>
<accession>A0A1F7X102</accession>
<feature type="transmembrane region" description="Helical" evidence="6">
    <location>
        <begin position="108"/>
        <end position="124"/>
    </location>
</feature>
<keyword evidence="5 6" id="KW-0472">Membrane</keyword>
<sequence>MKSFNHLIIHFRTYGLKHKFLYSASIMLFFWTIFDGIISYISPLVIKGSGYSNTMMGIIIGTSSIAGALFDFLLSKYLQNSHWRRLYLVMFIVCLIQPLILWQSKVAIIYLLAMAMWGLYYDLLGFGNFDFVSREMETDEHASSFGVLGVFKSLGYLLAPLIVGLVIGEMLDWKPFVLALVFLSMSFIFFLVLYVSGKKRGIRIDRLQQYRPKGFMVEIGLWKKIGKVMMPFLIFTMLMSMQDSFFWTIGPILSETFVKFRPLDGLFLTAYSLPPLLVGWFVDKFRSKFGSKANFISFIISSLFLITFAVFRHPLVLLFVILLSSTFSTFSWAIEQGLYADYIEDSFSKEKEIEGLVDFSINAGYIVGPILAGFLSDKVGYFNTFAFLGIFGLFVTLILSRIAPKRVAIGS</sequence>
<dbReference type="SUPFAM" id="SSF103473">
    <property type="entry name" value="MFS general substrate transporter"/>
    <property type="match status" value="2"/>
</dbReference>
<evidence type="ECO:0000259" key="7">
    <source>
        <dbReference type="PROSITE" id="PS50850"/>
    </source>
</evidence>
<dbReference type="InterPro" id="IPR050930">
    <property type="entry name" value="MFS_Vesicular_Transporter"/>
</dbReference>
<dbReference type="InterPro" id="IPR020846">
    <property type="entry name" value="MFS_dom"/>
</dbReference>
<protein>
    <recommendedName>
        <fullName evidence="7">Major facilitator superfamily (MFS) profile domain-containing protein</fullName>
    </recommendedName>
</protein>
<proteinExistence type="predicted"/>
<feature type="transmembrane region" description="Helical" evidence="6">
    <location>
        <begin position="54"/>
        <end position="74"/>
    </location>
</feature>
<feature type="transmembrane region" description="Helical" evidence="6">
    <location>
        <begin position="20"/>
        <end position="42"/>
    </location>
</feature>
<feature type="transmembrane region" description="Helical" evidence="6">
    <location>
        <begin position="86"/>
        <end position="102"/>
    </location>
</feature>
<dbReference type="Pfam" id="PF07690">
    <property type="entry name" value="MFS_1"/>
    <property type="match status" value="1"/>
</dbReference>
<dbReference type="InterPro" id="IPR011701">
    <property type="entry name" value="MFS"/>
</dbReference>
<keyword evidence="2" id="KW-0813">Transport</keyword>
<feature type="transmembrane region" description="Helical" evidence="6">
    <location>
        <begin position="232"/>
        <end position="253"/>
    </location>
</feature>
<feature type="transmembrane region" description="Helical" evidence="6">
    <location>
        <begin position="265"/>
        <end position="282"/>
    </location>
</feature>
<gene>
    <name evidence="8" type="ORF">A2Z67_00625</name>
</gene>
<dbReference type="InterPro" id="IPR036259">
    <property type="entry name" value="MFS_trans_sf"/>
</dbReference>
<evidence type="ECO:0000313" key="9">
    <source>
        <dbReference type="Proteomes" id="UP000176939"/>
    </source>
</evidence>
<dbReference type="PROSITE" id="PS50850">
    <property type="entry name" value="MFS"/>
    <property type="match status" value="1"/>
</dbReference>
<dbReference type="PANTHER" id="PTHR23506">
    <property type="entry name" value="GH10249P"/>
    <property type="match status" value="1"/>
</dbReference>
<feature type="domain" description="Major facilitator superfamily (MFS) profile" evidence="7">
    <location>
        <begin position="20"/>
        <end position="407"/>
    </location>
</feature>
<feature type="transmembrane region" description="Helical" evidence="6">
    <location>
        <begin position="145"/>
        <end position="167"/>
    </location>
</feature>
<dbReference type="GO" id="GO:0022857">
    <property type="term" value="F:transmembrane transporter activity"/>
    <property type="evidence" value="ECO:0007669"/>
    <property type="project" value="InterPro"/>
</dbReference>
<evidence type="ECO:0000256" key="1">
    <source>
        <dbReference type="ARBA" id="ARBA00004141"/>
    </source>
</evidence>
<evidence type="ECO:0000256" key="4">
    <source>
        <dbReference type="ARBA" id="ARBA00022989"/>
    </source>
</evidence>
<dbReference type="PANTHER" id="PTHR23506:SF23">
    <property type="entry name" value="GH10249P"/>
    <property type="match status" value="1"/>
</dbReference>
<feature type="transmembrane region" description="Helical" evidence="6">
    <location>
        <begin position="317"/>
        <end position="334"/>
    </location>
</feature>
<evidence type="ECO:0000256" key="6">
    <source>
        <dbReference type="SAM" id="Phobius"/>
    </source>
</evidence>
<name>A0A1F7X102_9BACT</name>
<feature type="transmembrane region" description="Helical" evidence="6">
    <location>
        <begin position="355"/>
        <end position="375"/>
    </location>
</feature>
<keyword evidence="3 6" id="KW-0812">Transmembrane</keyword>
<comment type="subcellular location">
    <subcellularLocation>
        <location evidence="1">Membrane</location>
        <topology evidence="1">Multi-pass membrane protein</topology>
    </subcellularLocation>
</comment>
<dbReference type="AlphaFoldDB" id="A0A1F7X102"/>
<evidence type="ECO:0000256" key="2">
    <source>
        <dbReference type="ARBA" id="ARBA00022448"/>
    </source>
</evidence>